<accession>A0ABT6Q3Q1</accession>
<dbReference type="EMBL" id="JASBAO010000001">
    <property type="protein sequence ID" value="MDI2091645.1"/>
    <property type="molecule type" value="Genomic_DNA"/>
</dbReference>
<dbReference type="Pfam" id="PF20275">
    <property type="entry name" value="CTD10"/>
    <property type="match status" value="1"/>
</dbReference>
<gene>
    <name evidence="2" type="ORF">QJV27_09745</name>
</gene>
<evidence type="ECO:0000313" key="3">
    <source>
        <dbReference type="Proteomes" id="UP001431634"/>
    </source>
</evidence>
<reference evidence="2" key="1">
    <citation type="submission" date="2023-05" db="EMBL/GenBank/DDBJ databases">
        <title>Whole genome sequence of Commensalibacter sp.</title>
        <authorList>
            <person name="Charoenyingcharoen P."/>
            <person name="Yukphan P."/>
        </authorList>
    </citation>
    <scope>NUCLEOTIDE SEQUENCE</scope>
    <source>
        <strain evidence="2">TBRC 16381</strain>
    </source>
</reference>
<evidence type="ECO:0000313" key="2">
    <source>
        <dbReference type="EMBL" id="MDI2091645.1"/>
    </source>
</evidence>
<sequence length="307" mass="35770">MISNIQNHDWSNWYEREVKFALYEKKGNDFEIWINTIYRTIYSADFKTVKPYGGEGDDKCDGYLFSDKLVIQCYAPSATLKQSELINKIKDSFSGALEKWPYMKEWIFICNDFGGIPAKVIRLIEQMKIDYSKIAIAIWDANDIKDFIFKLDQNILDQLFNKPPTSETFNQLDIQDVRDMGYLIEGFFGDYKYSPKDDILPIAPSAQKINKNNLSDEAIGFFKLGQKKSGLVKNYLENLPDPDFAENIATKIRTHYNSLKKDGKNAEQIFAAMHMFFGGKRLNLPIYQACIYAYMVYFFDRCDFFED</sequence>
<comment type="caution">
    <text evidence="2">The sequence shown here is derived from an EMBL/GenBank/DDBJ whole genome shotgun (WGS) entry which is preliminary data.</text>
</comment>
<dbReference type="RefSeq" id="WP_281448734.1">
    <property type="nucleotide sequence ID" value="NZ_JASBAO010000001.1"/>
</dbReference>
<evidence type="ECO:0000259" key="1">
    <source>
        <dbReference type="Pfam" id="PF20275"/>
    </source>
</evidence>
<keyword evidence="3" id="KW-1185">Reference proteome</keyword>
<name>A0ABT6Q3Q1_9PROT</name>
<organism evidence="2 3">
    <name type="scientific">Commensalibacter oyaizuii</name>
    <dbReference type="NCBI Taxonomy" id="3043873"/>
    <lineage>
        <taxon>Bacteria</taxon>
        <taxon>Pseudomonadati</taxon>
        <taxon>Pseudomonadota</taxon>
        <taxon>Alphaproteobacteria</taxon>
        <taxon>Acetobacterales</taxon>
        <taxon>Acetobacteraceae</taxon>
    </lineage>
</organism>
<protein>
    <recommendedName>
        <fullName evidence="1">ABC-three component systems C-terminal domain-containing protein</fullName>
    </recommendedName>
</protein>
<feature type="domain" description="ABC-three component systems C-terminal" evidence="1">
    <location>
        <begin position="204"/>
        <end position="306"/>
    </location>
</feature>
<dbReference type="Proteomes" id="UP001431634">
    <property type="component" value="Unassembled WGS sequence"/>
</dbReference>
<proteinExistence type="predicted"/>
<dbReference type="InterPro" id="IPR046919">
    <property type="entry name" value="ABC-3C_CTD10"/>
</dbReference>